<feature type="compositionally biased region" description="Polar residues" evidence="1">
    <location>
        <begin position="1"/>
        <end position="18"/>
    </location>
</feature>
<gene>
    <name evidence="2" type="ORF">FBUS_02741</name>
</gene>
<dbReference type="OrthoDB" id="6274940at2759"/>
<keyword evidence="3" id="KW-1185">Reference proteome</keyword>
<feature type="region of interest" description="Disordered" evidence="1">
    <location>
        <begin position="386"/>
        <end position="406"/>
    </location>
</feature>
<dbReference type="EMBL" id="LUCM01000933">
    <property type="protein sequence ID" value="KAA0199766.1"/>
    <property type="molecule type" value="Genomic_DNA"/>
</dbReference>
<evidence type="ECO:0000313" key="3">
    <source>
        <dbReference type="Proteomes" id="UP000728185"/>
    </source>
</evidence>
<feature type="region of interest" description="Disordered" evidence="1">
    <location>
        <begin position="1"/>
        <end position="34"/>
    </location>
</feature>
<dbReference type="AlphaFoldDB" id="A0A8E0VP48"/>
<dbReference type="Proteomes" id="UP000728185">
    <property type="component" value="Unassembled WGS sequence"/>
</dbReference>
<accession>A0A8E0VP48</accession>
<protein>
    <submittedName>
        <fullName evidence="2">Uncharacterized protein</fullName>
    </submittedName>
</protein>
<evidence type="ECO:0000256" key="1">
    <source>
        <dbReference type="SAM" id="MobiDB-lite"/>
    </source>
</evidence>
<name>A0A8E0VP48_9TREM</name>
<organism evidence="2 3">
    <name type="scientific">Fasciolopsis buskii</name>
    <dbReference type="NCBI Taxonomy" id="27845"/>
    <lineage>
        <taxon>Eukaryota</taxon>
        <taxon>Metazoa</taxon>
        <taxon>Spiralia</taxon>
        <taxon>Lophotrochozoa</taxon>
        <taxon>Platyhelminthes</taxon>
        <taxon>Trematoda</taxon>
        <taxon>Digenea</taxon>
        <taxon>Plagiorchiida</taxon>
        <taxon>Echinostomata</taxon>
        <taxon>Echinostomatoidea</taxon>
        <taxon>Fasciolidae</taxon>
        <taxon>Fasciolopsis</taxon>
    </lineage>
</organism>
<reference evidence="2" key="1">
    <citation type="submission" date="2019-05" db="EMBL/GenBank/DDBJ databases">
        <title>Annotation for the trematode Fasciolopsis buski.</title>
        <authorList>
            <person name="Choi Y.-J."/>
        </authorList>
    </citation>
    <scope>NUCLEOTIDE SEQUENCE</scope>
    <source>
        <strain evidence="2">HT</strain>
        <tissue evidence="2">Whole worm</tissue>
    </source>
</reference>
<feature type="compositionally biased region" description="Polar residues" evidence="1">
    <location>
        <begin position="396"/>
        <end position="406"/>
    </location>
</feature>
<sequence length="593" mass="64955">MLEVSSNHFNHAHNNGGPNTYLHESEESFGYPESRGVHKPFGDLAVDSYSESRGCRTRNDSLDVRSSPGCVANLPLKNRFRDIDSIPLFVSTPSEEGVKSHQEALFTYLQRKARRMSRIYLDGTTNPFEDLVVEPPLLEYLVRHGALSSEASEMILKAEEHEQRSLLLGELGLSQSSEVSVHLNDALPLPSTTGFALLLNALRHTGHHSLASHLDCGRRIRPSPGLQANEDAEHGISSVIHRRRGQLSLQIRLDAIKVDPEVYENLLCPLTASKDPADLGCEHGGTPLTKSKAVAPMLPSFVESLETDSPLLNRKSSTAMRSCSQTSFWIDQGESVQADTELHSQPQPAANVELPVNGTSSEKSVGCFHKLFCLFHPLRKLKTRKRSRPAGARLTESYTTPNPSHSVDVTDMSLTRFRCPLVPVDGAGDGPTVAPQDNRLAKTKLALLDTKCSEFCQIVLDASLPFHDAIVKYFEQSSGVLVLDCIVNSPTCAETERSNTTTNRATSLCITVVATRPDLVTRLVDVCQECRNPSLEIPRLGPSYGSRLSTDLQTVLNGANIGSVLHVQDFRLSVTLDGSEVNKALEELADLVE</sequence>
<evidence type="ECO:0000313" key="2">
    <source>
        <dbReference type="EMBL" id="KAA0199766.1"/>
    </source>
</evidence>
<comment type="caution">
    <text evidence="2">The sequence shown here is derived from an EMBL/GenBank/DDBJ whole genome shotgun (WGS) entry which is preliminary data.</text>
</comment>
<proteinExistence type="predicted"/>